<feature type="compositionally biased region" description="Low complexity" evidence="1">
    <location>
        <begin position="59"/>
        <end position="85"/>
    </location>
</feature>
<feature type="compositionally biased region" description="Polar residues" evidence="1">
    <location>
        <begin position="369"/>
        <end position="378"/>
    </location>
</feature>
<protein>
    <submittedName>
        <fullName evidence="2">Uncharacterized protein</fullName>
    </submittedName>
</protein>
<sequence>MSVATPANSWTVPSHGRKGGILLHSSFNTQIFNPGRSNGSSFASQPVHIQQASPNTTAPSVSEPFGSSPSSSKVSASFPSSVKPKISFAPLPNPRHSRSLSTGDSIYTDSERFSGEFGNDNPVFEEDDGVSQPDGSTDDDADIYKRSVRSSYGSGLTDEDDDEGNGRRRSSILGSSWKGTRNLFKPKNTVPRTASMESDSSGGKSLDLARTLSNLTRRTSHEPSTQLSEKSSRLLASLSPSNTGEPLSRSISASAATSSPSKFDHQRRASSNVLELPERNTLSTSPRSSVAGSRMLNGKIYGVAGMNLAKKVDEEARKGPEFVEWGGRSDMGNNNYNRDEDDDGSGMGWVRRRRLEREREEQEQERQRAATQTNSSIEDSIDPLAPSPNIEFSPPSAPATPLDTPLQQVVGLPSPSTSTPDGQRMTPILESKVSTPAFTPRPSRTGSTLDMHKIQAITIPGKGHASSTVADEKGSKHSAVGAMPITGAAGNVRSSLSDEIESEDEEEDGEDDNDDDDDDDDEDEDALAEEARTTALCAGVEVLSRHKSIGQ</sequence>
<feature type="compositionally biased region" description="Low complexity" evidence="1">
    <location>
        <begin position="248"/>
        <end position="261"/>
    </location>
</feature>
<feature type="compositionally biased region" description="Polar residues" evidence="1">
    <location>
        <begin position="280"/>
        <end position="291"/>
    </location>
</feature>
<dbReference type="PANTHER" id="PTHR35711">
    <property type="entry name" value="EXPRESSED PROTEIN"/>
    <property type="match status" value="1"/>
</dbReference>
<feature type="region of interest" description="Disordered" evidence="1">
    <location>
        <begin position="320"/>
        <end position="534"/>
    </location>
</feature>
<feature type="region of interest" description="Disordered" evidence="1">
    <location>
        <begin position="32"/>
        <end position="292"/>
    </location>
</feature>
<feature type="compositionally biased region" description="Polar residues" evidence="1">
    <location>
        <begin position="99"/>
        <end position="108"/>
    </location>
</feature>
<organism evidence="2">
    <name type="scientific">Phaffia rhodozyma</name>
    <name type="common">Yeast</name>
    <name type="synonym">Xanthophyllomyces dendrorhous</name>
    <dbReference type="NCBI Taxonomy" id="264483"/>
    <lineage>
        <taxon>Eukaryota</taxon>
        <taxon>Fungi</taxon>
        <taxon>Dikarya</taxon>
        <taxon>Basidiomycota</taxon>
        <taxon>Agaricomycotina</taxon>
        <taxon>Tremellomycetes</taxon>
        <taxon>Cystofilobasidiales</taxon>
        <taxon>Mrakiaceae</taxon>
        <taxon>Phaffia</taxon>
    </lineage>
</organism>
<name>A0A0F7SVR7_PHARH</name>
<proteinExistence type="predicted"/>
<evidence type="ECO:0000256" key="1">
    <source>
        <dbReference type="SAM" id="MobiDB-lite"/>
    </source>
</evidence>
<feature type="compositionally biased region" description="Polar residues" evidence="1">
    <location>
        <begin position="190"/>
        <end position="203"/>
    </location>
</feature>
<feature type="compositionally biased region" description="Polar residues" evidence="1">
    <location>
        <begin position="432"/>
        <end position="448"/>
    </location>
</feature>
<accession>A0A0F7SVR7</accession>
<evidence type="ECO:0000313" key="2">
    <source>
        <dbReference type="EMBL" id="CED84794.1"/>
    </source>
</evidence>
<feature type="compositionally biased region" description="Polar residues" evidence="1">
    <location>
        <begin position="32"/>
        <end position="58"/>
    </location>
</feature>
<dbReference type="AlphaFoldDB" id="A0A0F7SVR7"/>
<reference evidence="2" key="1">
    <citation type="submission" date="2014-08" db="EMBL/GenBank/DDBJ databases">
        <authorList>
            <person name="Sharma Rahul"/>
            <person name="Thines Marco"/>
        </authorList>
    </citation>
    <scope>NUCLEOTIDE SEQUENCE</scope>
</reference>
<feature type="compositionally biased region" description="Acidic residues" evidence="1">
    <location>
        <begin position="498"/>
        <end position="528"/>
    </location>
</feature>
<feature type="compositionally biased region" description="Basic and acidic residues" evidence="1">
    <location>
        <begin position="355"/>
        <end position="368"/>
    </location>
</feature>
<feature type="compositionally biased region" description="Polar residues" evidence="1">
    <location>
        <begin position="211"/>
        <end position="229"/>
    </location>
</feature>
<dbReference type="PANTHER" id="PTHR35711:SF1">
    <property type="entry name" value="ECTODERMAL, ISOFORM F"/>
    <property type="match status" value="1"/>
</dbReference>
<dbReference type="EMBL" id="LN483166">
    <property type="protein sequence ID" value="CED84794.1"/>
    <property type="molecule type" value="Genomic_DNA"/>
</dbReference>